<dbReference type="PANTHER" id="PTHR43861">
    <property type="entry name" value="TRANS-ACONITATE 2-METHYLTRANSFERASE-RELATED"/>
    <property type="match status" value="1"/>
</dbReference>
<dbReference type="InterPro" id="IPR041698">
    <property type="entry name" value="Methyltransf_25"/>
</dbReference>
<dbReference type="PANTHER" id="PTHR43861:SF3">
    <property type="entry name" value="PUTATIVE (AFU_ORTHOLOGUE AFUA_2G14390)-RELATED"/>
    <property type="match status" value="1"/>
</dbReference>
<dbReference type="GO" id="GO:0016740">
    <property type="term" value="F:transferase activity"/>
    <property type="evidence" value="ECO:0007669"/>
    <property type="project" value="UniProtKB-KW"/>
</dbReference>
<dbReference type="InterPro" id="IPR029063">
    <property type="entry name" value="SAM-dependent_MTases_sf"/>
</dbReference>
<dbReference type="CDD" id="cd02440">
    <property type="entry name" value="AdoMet_MTases"/>
    <property type="match status" value="1"/>
</dbReference>
<dbReference type="Pfam" id="PF13649">
    <property type="entry name" value="Methyltransf_25"/>
    <property type="match status" value="1"/>
</dbReference>
<feature type="domain" description="Methyltransferase" evidence="2">
    <location>
        <begin position="41"/>
        <end position="130"/>
    </location>
</feature>
<dbReference type="SUPFAM" id="SSF53335">
    <property type="entry name" value="S-adenosyl-L-methionine-dependent methyltransferases"/>
    <property type="match status" value="1"/>
</dbReference>
<proteinExistence type="predicted"/>
<keyword evidence="1" id="KW-0808">Transferase</keyword>
<gene>
    <name evidence="3" type="primary">tehB</name>
    <name evidence="3" type="ORF">KL86APRO_11217</name>
</gene>
<evidence type="ECO:0000313" key="3">
    <source>
        <dbReference type="EMBL" id="SBV99789.1"/>
    </source>
</evidence>
<dbReference type="AlphaFoldDB" id="A0A212JK07"/>
<evidence type="ECO:0000256" key="1">
    <source>
        <dbReference type="ARBA" id="ARBA00022679"/>
    </source>
</evidence>
<protein>
    <submittedName>
        <fullName evidence="3">Putative Tellurite resistance protein TehB</fullName>
    </submittedName>
</protein>
<sequence>MTREFWDQRFGGEDYVYGTAPNAFLRVQAERLAPGARVLLPGDGEGRNGVWLAERGMEVLSVDASPVGLGKAQRLAAARGVRIATECADLTLWRWPEAAFDAVAAMFLHLPPDARATVHRRIVAALRPGGTVILEAFRPAQLGYASGGPKDVAMLYTPEQLTADFAGLDVRLCEEALVDLDEGTFHAGVAATLRFVGVKPEA</sequence>
<accession>A0A212JK07</accession>
<organism evidence="3">
    <name type="scientific">uncultured Alphaproteobacteria bacterium</name>
    <dbReference type="NCBI Taxonomy" id="91750"/>
    <lineage>
        <taxon>Bacteria</taxon>
        <taxon>Pseudomonadati</taxon>
        <taxon>Pseudomonadota</taxon>
        <taxon>Alphaproteobacteria</taxon>
        <taxon>environmental samples</taxon>
    </lineage>
</organism>
<name>A0A212JK07_9PROT</name>
<reference evidence="3" key="1">
    <citation type="submission" date="2016-04" db="EMBL/GenBank/DDBJ databases">
        <authorList>
            <person name="Evans L.H."/>
            <person name="Alamgir A."/>
            <person name="Owens N."/>
            <person name="Weber N.D."/>
            <person name="Virtaneva K."/>
            <person name="Barbian K."/>
            <person name="Babar A."/>
            <person name="Rosenke K."/>
        </authorList>
    </citation>
    <scope>NUCLEOTIDE SEQUENCE</scope>
    <source>
        <strain evidence="3">86</strain>
    </source>
</reference>
<dbReference type="EMBL" id="FLUO01000001">
    <property type="protein sequence ID" value="SBV99789.1"/>
    <property type="molecule type" value="Genomic_DNA"/>
</dbReference>
<dbReference type="Gene3D" id="3.40.50.150">
    <property type="entry name" value="Vaccinia Virus protein VP39"/>
    <property type="match status" value="1"/>
</dbReference>
<evidence type="ECO:0000259" key="2">
    <source>
        <dbReference type="Pfam" id="PF13649"/>
    </source>
</evidence>